<evidence type="ECO:0000256" key="2">
    <source>
        <dbReference type="ARBA" id="ARBA00022679"/>
    </source>
</evidence>
<comment type="caution">
    <text evidence="5">Lacks conserved residue(s) required for the propagation of feature annotation.</text>
</comment>
<comment type="similarity">
    <text evidence="5">Belongs to the class I-like SAM-binding methyltransferase superfamily. RsmB/NOP family.</text>
</comment>
<feature type="binding site" evidence="5">
    <location>
        <position position="249"/>
    </location>
    <ligand>
        <name>S-adenosyl-L-methionine</name>
        <dbReference type="ChEBI" id="CHEBI:59789"/>
    </ligand>
</feature>
<dbReference type="AlphaFoldDB" id="A0A917SN81"/>
<proteinExistence type="inferred from homology"/>
<feature type="compositionally biased region" description="Basic and acidic residues" evidence="6">
    <location>
        <begin position="99"/>
        <end position="110"/>
    </location>
</feature>
<evidence type="ECO:0000256" key="6">
    <source>
        <dbReference type="SAM" id="MobiDB-lite"/>
    </source>
</evidence>
<dbReference type="PRINTS" id="PR02008">
    <property type="entry name" value="RCMTFAMILY"/>
</dbReference>
<reference evidence="8" key="1">
    <citation type="journal article" date="2014" name="Int. J. Syst. Evol. Microbiol.">
        <title>Complete genome sequence of Corynebacterium casei LMG S-19264T (=DSM 44701T), isolated from a smear-ripened cheese.</title>
        <authorList>
            <consortium name="US DOE Joint Genome Institute (JGI-PGF)"/>
            <person name="Walter F."/>
            <person name="Albersmeier A."/>
            <person name="Kalinowski J."/>
            <person name="Ruckert C."/>
        </authorList>
    </citation>
    <scope>NUCLEOTIDE SEQUENCE</scope>
    <source>
        <strain evidence="8">CGMCC 1.6293</strain>
    </source>
</reference>
<dbReference type="Proteomes" id="UP000649829">
    <property type="component" value="Unassembled WGS sequence"/>
</dbReference>
<evidence type="ECO:0000256" key="3">
    <source>
        <dbReference type="ARBA" id="ARBA00022691"/>
    </source>
</evidence>
<keyword evidence="2 5" id="KW-0808">Transferase</keyword>
<dbReference type="InterPro" id="IPR029063">
    <property type="entry name" value="SAM-dependent_MTases_sf"/>
</dbReference>
<evidence type="ECO:0000313" key="8">
    <source>
        <dbReference type="EMBL" id="GGL89340.1"/>
    </source>
</evidence>
<feature type="region of interest" description="Disordered" evidence="6">
    <location>
        <begin position="87"/>
        <end position="110"/>
    </location>
</feature>
<dbReference type="CDD" id="cd02440">
    <property type="entry name" value="AdoMet_MTases"/>
    <property type="match status" value="1"/>
</dbReference>
<keyword evidence="3 5" id="KW-0949">S-adenosyl-L-methionine</keyword>
<reference evidence="8" key="2">
    <citation type="submission" date="2020-09" db="EMBL/GenBank/DDBJ databases">
        <authorList>
            <person name="Sun Q."/>
            <person name="Zhou Y."/>
        </authorList>
    </citation>
    <scope>NUCLEOTIDE SEQUENCE</scope>
    <source>
        <strain evidence="8">CGMCC 1.6293</strain>
    </source>
</reference>
<keyword evidence="9" id="KW-1185">Reference proteome</keyword>
<dbReference type="PROSITE" id="PS51686">
    <property type="entry name" value="SAM_MT_RSMB_NOP"/>
    <property type="match status" value="1"/>
</dbReference>
<dbReference type="Gene3D" id="3.40.50.150">
    <property type="entry name" value="Vaccinia Virus protein VP39"/>
    <property type="match status" value="1"/>
</dbReference>
<keyword evidence="4 5" id="KW-0694">RNA-binding</keyword>
<dbReference type="GO" id="GO:0003723">
    <property type="term" value="F:RNA binding"/>
    <property type="evidence" value="ECO:0007669"/>
    <property type="project" value="UniProtKB-UniRule"/>
</dbReference>
<evidence type="ECO:0000313" key="9">
    <source>
        <dbReference type="Proteomes" id="UP000649829"/>
    </source>
</evidence>
<dbReference type="EMBL" id="BMLF01000001">
    <property type="protein sequence ID" value="GGL89340.1"/>
    <property type="molecule type" value="Genomic_DNA"/>
</dbReference>
<dbReference type="PANTHER" id="PTHR22807:SF53">
    <property type="entry name" value="RIBOSOMAL RNA SMALL SUBUNIT METHYLTRANSFERASE B-RELATED"/>
    <property type="match status" value="1"/>
</dbReference>
<dbReference type="InterPro" id="IPR023267">
    <property type="entry name" value="RCMT"/>
</dbReference>
<dbReference type="Pfam" id="PF22458">
    <property type="entry name" value="RsmF-B_ferredox"/>
    <property type="match status" value="1"/>
</dbReference>
<comment type="caution">
    <text evidence="8">The sequence shown here is derived from an EMBL/GenBank/DDBJ whole genome shotgun (WGS) entry which is preliminary data.</text>
</comment>
<organism evidence="8 9">
    <name type="scientific">Pseudooceanicola nanhaiensis</name>
    <dbReference type="NCBI Taxonomy" id="375761"/>
    <lineage>
        <taxon>Bacteria</taxon>
        <taxon>Pseudomonadati</taxon>
        <taxon>Pseudomonadota</taxon>
        <taxon>Alphaproteobacteria</taxon>
        <taxon>Rhodobacterales</taxon>
        <taxon>Paracoccaceae</taxon>
        <taxon>Pseudooceanicola</taxon>
    </lineage>
</organism>
<keyword evidence="1 5" id="KW-0489">Methyltransferase</keyword>
<dbReference type="RefSeq" id="WP_028285835.1">
    <property type="nucleotide sequence ID" value="NZ_BMLF01000001.1"/>
</dbReference>
<dbReference type="GO" id="GO:0008173">
    <property type="term" value="F:RNA methyltransferase activity"/>
    <property type="evidence" value="ECO:0007669"/>
    <property type="project" value="InterPro"/>
</dbReference>
<dbReference type="InterPro" id="IPR054728">
    <property type="entry name" value="RsmB-like_ferredoxin"/>
</dbReference>
<accession>A0A917SN81</accession>
<feature type="active site" description="Nucleophile" evidence="5">
    <location>
        <position position="342"/>
    </location>
</feature>
<name>A0A917SN81_9RHOB</name>
<dbReference type="Pfam" id="PF01189">
    <property type="entry name" value="Methyltr_RsmB-F"/>
    <property type="match status" value="1"/>
</dbReference>
<dbReference type="InterPro" id="IPR049560">
    <property type="entry name" value="MeTrfase_RsmB-F_NOP2_cat"/>
</dbReference>
<evidence type="ECO:0000256" key="4">
    <source>
        <dbReference type="ARBA" id="ARBA00022884"/>
    </source>
</evidence>
<feature type="domain" description="SAM-dependent MTase RsmB/NOP-type" evidence="7">
    <location>
        <begin position="136"/>
        <end position="387"/>
    </location>
</feature>
<dbReference type="GO" id="GO:0001510">
    <property type="term" value="P:RNA methylation"/>
    <property type="evidence" value="ECO:0007669"/>
    <property type="project" value="InterPro"/>
</dbReference>
<evidence type="ECO:0000256" key="5">
    <source>
        <dbReference type="PROSITE-ProRule" id="PRU01023"/>
    </source>
</evidence>
<dbReference type="InterPro" id="IPR001678">
    <property type="entry name" value="MeTrfase_RsmB-F_NOP2_dom"/>
</dbReference>
<dbReference type="SUPFAM" id="SSF53335">
    <property type="entry name" value="S-adenosyl-L-methionine-dependent methyltransferases"/>
    <property type="match status" value="1"/>
</dbReference>
<sequence length="387" mass="40551">MTPEARIAAAAEVLDACLDGQPATRALLNWSRASRFAGSGDRNAVRDLVYGALRRKRSAAARGGGETGRALMIGLLREAGTAPEAVFTGQGHAPAPPSDDERAAWREPDGDGERCDLPDWLVAPFGEALGPAWEETALALRDRAPVFLRVNFRKTTQDQALAALSSDGISAVPHAIADGALIVTEGARKVAQSAAYRDGLVELQDGASQAVTASLPISKGMKVLDYCCGGGGKTLAMAGRAEATFHCHDADPGRMADLPARARRAGVRVELLGTGSLARHAPYDLVLCDAPCSGSGSWRRDPEGKWALTPGRLAALGDVQTGILDAAAALVAPGGTLAYATCSFLRAENEDRVAAFLAAHPDWRCTFQRRFGPQDGGDGFFIAHLTG</sequence>
<feature type="binding site" evidence="5">
    <location>
        <position position="289"/>
    </location>
    <ligand>
        <name>S-adenosyl-L-methionine</name>
        <dbReference type="ChEBI" id="CHEBI:59789"/>
    </ligand>
</feature>
<gene>
    <name evidence="8" type="ORF">GCM10011534_09380</name>
</gene>
<protein>
    <submittedName>
        <fullName evidence="8">SAM-dependent methyltransferase</fullName>
    </submittedName>
</protein>
<dbReference type="PANTHER" id="PTHR22807">
    <property type="entry name" value="NOP2 YEAST -RELATED NOL1/NOP2/FMU SUN DOMAIN-CONTAINING"/>
    <property type="match status" value="1"/>
</dbReference>
<evidence type="ECO:0000259" key="7">
    <source>
        <dbReference type="PROSITE" id="PS51686"/>
    </source>
</evidence>
<evidence type="ECO:0000256" key="1">
    <source>
        <dbReference type="ARBA" id="ARBA00022603"/>
    </source>
</evidence>